<evidence type="ECO:0008006" key="4">
    <source>
        <dbReference type="Google" id="ProtNLM"/>
    </source>
</evidence>
<proteinExistence type="predicted"/>
<evidence type="ECO:0000313" key="3">
    <source>
        <dbReference type="Proteomes" id="UP001061958"/>
    </source>
</evidence>
<dbReference type="Proteomes" id="UP001061958">
    <property type="component" value="Unassembled WGS sequence"/>
</dbReference>
<gene>
    <name evidence="2" type="ORF">GpartN1_g5995.t1</name>
</gene>
<sequence>MEPFAERSFSMKGFKLKNLWRCLCDITKCYPTRRILPKWIFNGLPVSLPFLLLFFIFSILVVWKRSHHCSHIFIDLGSNVGDSIEKFVDPYNHQYSNSLLAKIVRENKWQAKDFCIYGFEGNPRFNEKLANLEKFLVSATKRIQIFTETVVTTQNGLCSFYLDENSYQHNFWGSSLIASHRDVWMSGKKSIQVYGIDFSSFLAQALGCSFRSCRDTRKAKTVIVQMDVEGEEYSILRQLMMRNMLCGVIDYLLVEFHSHAFRLADNTTVKGAPPLEFEKCFHWMAQHPECKTTVFTQGLVDDYQTV</sequence>
<feature type="transmembrane region" description="Helical" evidence="1">
    <location>
        <begin position="39"/>
        <end position="63"/>
    </location>
</feature>
<keyword evidence="1" id="KW-0472">Membrane</keyword>
<dbReference type="AlphaFoldDB" id="A0A9C7Q0V7"/>
<dbReference type="OrthoDB" id="10006218at2759"/>
<comment type="caution">
    <text evidence="2">The sequence shown here is derived from an EMBL/GenBank/DDBJ whole genome shotgun (WGS) entry which is preliminary data.</text>
</comment>
<reference evidence="2" key="2">
    <citation type="submission" date="2022-01" db="EMBL/GenBank/DDBJ databases">
        <authorList>
            <person name="Hirooka S."/>
            <person name="Miyagishima S.Y."/>
        </authorList>
    </citation>
    <scope>NUCLEOTIDE SEQUENCE</scope>
    <source>
        <strain evidence="2">NBRC 102759</strain>
    </source>
</reference>
<dbReference type="Gene3D" id="3.40.50.150">
    <property type="entry name" value="Vaccinia Virus protein VP39"/>
    <property type="match status" value="1"/>
</dbReference>
<protein>
    <recommendedName>
        <fullName evidence="4">Methyltransferase FkbM domain-containing protein</fullName>
    </recommendedName>
</protein>
<dbReference type="SUPFAM" id="SSF53335">
    <property type="entry name" value="S-adenosyl-L-methionine-dependent methyltransferases"/>
    <property type="match status" value="1"/>
</dbReference>
<keyword evidence="1" id="KW-0812">Transmembrane</keyword>
<dbReference type="InterPro" id="IPR029063">
    <property type="entry name" value="SAM-dependent_MTases_sf"/>
</dbReference>
<keyword evidence="1" id="KW-1133">Transmembrane helix</keyword>
<evidence type="ECO:0000313" key="2">
    <source>
        <dbReference type="EMBL" id="GJQ14204.1"/>
    </source>
</evidence>
<name>A0A9C7Q0V7_9RHOD</name>
<dbReference type="EMBL" id="BQMJ01000052">
    <property type="protein sequence ID" value="GJQ14204.1"/>
    <property type="molecule type" value="Genomic_DNA"/>
</dbReference>
<keyword evidence="3" id="KW-1185">Reference proteome</keyword>
<organism evidence="2 3">
    <name type="scientific">Galdieria partita</name>
    <dbReference type="NCBI Taxonomy" id="83374"/>
    <lineage>
        <taxon>Eukaryota</taxon>
        <taxon>Rhodophyta</taxon>
        <taxon>Bangiophyceae</taxon>
        <taxon>Galdieriales</taxon>
        <taxon>Galdieriaceae</taxon>
        <taxon>Galdieria</taxon>
    </lineage>
</organism>
<evidence type="ECO:0000256" key="1">
    <source>
        <dbReference type="SAM" id="Phobius"/>
    </source>
</evidence>
<accession>A0A9C7Q0V7</accession>
<reference evidence="2" key="1">
    <citation type="journal article" date="2022" name="Proc. Natl. Acad. Sci. U.S.A.">
        <title>Life cycle and functional genomics of the unicellular red alga Galdieria for elucidating algal and plant evolution and industrial use.</title>
        <authorList>
            <person name="Hirooka S."/>
            <person name="Itabashi T."/>
            <person name="Ichinose T.M."/>
            <person name="Onuma R."/>
            <person name="Fujiwara T."/>
            <person name="Yamashita S."/>
            <person name="Jong L.W."/>
            <person name="Tomita R."/>
            <person name="Iwane A.H."/>
            <person name="Miyagishima S.Y."/>
        </authorList>
    </citation>
    <scope>NUCLEOTIDE SEQUENCE</scope>
    <source>
        <strain evidence="2">NBRC 102759</strain>
    </source>
</reference>